<dbReference type="Proteomes" id="UP000515442">
    <property type="component" value="Chromosome"/>
</dbReference>
<dbReference type="EMBL" id="AP022038">
    <property type="protein sequence ID" value="BBR39373.1"/>
    <property type="molecule type" value="Genomic_DNA"/>
</dbReference>
<dbReference type="RefSeq" id="WP_113736141.1">
    <property type="nucleotide sequence ID" value="NZ_AP022038.1"/>
</dbReference>
<feature type="compositionally biased region" description="Basic and acidic residues" evidence="1">
    <location>
        <begin position="23"/>
        <end position="44"/>
    </location>
</feature>
<sequence length="76" mass="8605">MNSLLQLLDILTALLGRWLKRERAREVQESHDKNHADPQGRFAERFGAASGQLSDSSKPHSELPATHTQADMEPRR</sequence>
<feature type="region of interest" description="Disordered" evidence="1">
    <location>
        <begin position="23"/>
        <end position="76"/>
    </location>
</feature>
<dbReference type="AlphaFoldDB" id="A0A6S5DB96"/>
<reference evidence="2 3" key="1">
    <citation type="submission" date="2019-12" db="EMBL/GenBank/DDBJ databases">
        <title>complete genome sequences of Aeromonas veronii str. WP3-W19-ESBL-03 isolated from wastewater treatment plant effluent.</title>
        <authorList>
            <person name="Sekizuka T."/>
            <person name="Itokawa K."/>
            <person name="Yatsu K."/>
            <person name="Inamine Y."/>
            <person name="Kuroda M."/>
        </authorList>
    </citation>
    <scope>NUCLEOTIDE SEQUENCE [LARGE SCALE GENOMIC DNA]</scope>
    <source>
        <strain evidence="2 3">WP3-W19-ESBL-03</strain>
    </source>
</reference>
<protein>
    <submittedName>
        <fullName evidence="2">Uncharacterized protein</fullName>
    </submittedName>
</protein>
<gene>
    <name evidence="2" type="ORF">WP3W19E03_18980</name>
</gene>
<evidence type="ECO:0000313" key="3">
    <source>
        <dbReference type="Proteomes" id="UP000515442"/>
    </source>
</evidence>
<name>A0A6S5DB96_AERVE</name>
<evidence type="ECO:0000256" key="1">
    <source>
        <dbReference type="SAM" id="MobiDB-lite"/>
    </source>
</evidence>
<evidence type="ECO:0000313" key="2">
    <source>
        <dbReference type="EMBL" id="BBR39373.1"/>
    </source>
</evidence>
<accession>A0A6S5DB96</accession>
<proteinExistence type="predicted"/>
<organism evidence="2 3">
    <name type="scientific">Aeromonas veronii</name>
    <dbReference type="NCBI Taxonomy" id="654"/>
    <lineage>
        <taxon>Bacteria</taxon>
        <taxon>Pseudomonadati</taxon>
        <taxon>Pseudomonadota</taxon>
        <taxon>Gammaproteobacteria</taxon>
        <taxon>Aeromonadales</taxon>
        <taxon>Aeromonadaceae</taxon>
        <taxon>Aeromonas</taxon>
    </lineage>
</organism>